<evidence type="ECO:0000256" key="2">
    <source>
        <dbReference type="ARBA" id="ARBA00007663"/>
    </source>
</evidence>
<accession>A0A485LZJ7</accession>
<dbReference type="GO" id="GO:0003725">
    <property type="term" value="F:double-stranded RNA binding"/>
    <property type="evidence" value="ECO:0007669"/>
    <property type="project" value="InterPro"/>
</dbReference>
<evidence type="ECO:0000256" key="10">
    <source>
        <dbReference type="ARBA" id="ARBA00029774"/>
    </source>
</evidence>
<keyword evidence="9" id="KW-0067">ATP-binding</keyword>
<feature type="domain" description="YrdC-like" evidence="12">
    <location>
        <begin position="4"/>
        <end position="188"/>
    </location>
</feature>
<evidence type="ECO:0000259" key="12">
    <source>
        <dbReference type="PROSITE" id="PS51163"/>
    </source>
</evidence>
<proteinExistence type="inferred from homology"/>
<dbReference type="GO" id="GO:0061710">
    <property type="term" value="F:L-threonylcarbamoyladenylate synthase"/>
    <property type="evidence" value="ECO:0007669"/>
    <property type="project" value="UniProtKB-EC"/>
</dbReference>
<gene>
    <name evidence="13" type="primary">ywlC</name>
    <name evidence="13" type="ORF">SCFA_270055</name>
</gene>
<evidence type="ECO:0000256" key="4">
    <source>
        <dbReference type="ARBA" id="ARBA00022490"/>
    </source>
</evidence>
<dbReference type="GO" id="GO:0006450">
    <property type="term" value="P:regulation of translational fidelity"/>
    <property type="evidence" value="ECO:0007669"/>
    <property type="project" value="TreeGrafter"/>
</dbReference>
<organism evidence="13">
    <name type="scientific">anaerobic digester metagenome</name>
    <dbReference type="NCBI Taxonomy" id="1263854"/>
    <lineage>
        <taxon>unclassified sequences</taxon>
        <taxon>metagenomes</taxon>
        <taxon>ecological metagenomes</taxon>
    </lineage>
</organism>
<sequence length="200" mass="21275">MRIVADVSEAASILIHTPGAVIAYPTETFYGLGTRISDPQGIERIIRIKGRDAAKGMIVLVDGIEGARSIAMMDDRQKALLNRFWPGPLSAVLAARPHVHPMLSPQGKVAVRVSPHPLARRLTQIAGPLTSTSANLSGQAPARTPGEIAAWNPDIDAILDGGKTAGGKPSTLIDLTLWPPKCLREGAVPFKTIIEALTDR</sequence>
<dbReference type="Pfam" id="PF01300">
    <property type="entry name" value="Sua5_yciO_yrdC"/>
    <property type="match status" value="1"/>
</dbReference>
<dbReference type="EC" id="2.7.7.87" evidence="3"/>
<dbReference type="PANTHER" id="PTHR17490:SF16">
    <property type="entry name" value="THREONYLCARBAMOYL-AMP SYNTHASE"/>
    <property type="match status" value="1"/>
</dbReference>
<dbReference type="PROSITE" id="PS51163">
    <property type="entry name" value="YRDC"/>
    <property type="match status" value="1"/>
</dbReference>
<evidence type="ECO:0000256" key="9">
    <source>
        <dbReference type="ARBA" id="ARBA00022840"/>
    </source>
</evidence>
<comment type="similarity">
    <text evidence="2">Belongs to the SUA5 family.</text>
</comment>
<dbReference type="GO" id="GO:0005737">
    <property type="term" value="C:cytoplasm"/>
    <property type="evidence" value="ECO:0007669"/>
    <property type="project" value="UniProtKB-SubCell"/>
</dbReference>
<name>A0A485LZJ7_9ZZZZ</name>
<keyword evidence="4" id="KW-0963">Cytoplasm</keyword>
<evidence type="ECO:0000313" key="13">
    <source>
        <dbReference type="EMBL" id="VFU14285.1"/>
    </source>
</evidence>
<keyword evidence="7 13" id="KW-0548">Nucleotidyltransferase</keyword>
<dbReference type="NCBIfam" id="TIGR00057">
    <property type="entry name" value="L-threonylcarbamoyladenylate synthase"/>
    <property type="match status" value="1"/>
</dbReference>
<dbReference type="SUPFAM" id="SSF55821">
    <property type="entry name" value="YrdC/RibB"/>
    <property type="match status" value="1"/>
</dbReference>
<dbReference type="AlphaFoldDB" id="A0A485LZJ7"/>
<reference evidence="13" key="1">
    <citation type="submission" date="2019-03" db="EMBL/GenBank/DDBJ databases">
        <authorList>
            <person name="Hao L."/>
        </authorList>
    </citation>
    <scope>NUCLEOTIDE SEQUENCE</scope>
</reference>
<evidence type="ECO:0000256" key="3">
    <source>
        <dbReference type="ARBA" id="ARBA00012584"/>
    </source>
</evidence>
<evidence type="ECO:0000256" key="5">
    <source>
        <dbReference type="ARBA" id="ARBA00022679"/>
    </source>
</evidence>
<dbReference type="InterPro" id="IPR006070">
    <property type="entry name" value="Sua5-like_dom"/>
</dbReference>
<dbReference type="Gene3D" id="3.90.870.10">
    <property type="entry name" value="DHBP synthase"/>
    <property type="match status" value="1"/>
</dbReference>
<keyword evidence="8" id="KW-0547">Nucleotide-binding</keyword>
<dbReference type="InterPro" id="IPR017945">
    <property type="entry name" value="DHBP_synth_RibB-like_a/b_dom"/>
</dbReference>
<dbReference type="PANTHER" id="PTHR17490">
    <property type="entry name" value="SUA5"/>
    <property type="match status" value="1"/>
</dbReference>
<comment type="catalytic activity">
    <reaction evidence="11">
        <text>L-threonine + hydrogencarbonate + ATP = L-threonylcarbamoyladenylate + diphosphate + H2O</text>
        <dbReference type="Rhea" id="RHEA:36407"/>
        <dbReference type="ChEBI" id="CHEBI:15377"/>
        <dbReference type="ChEBI" id="CHEBI:17544"/>
        <dbReference type="ChEBI" id="CHEBI:30616"/>
        <dbReference type="ChEBI" id="CHEBI:33019"/>
        <dbReference type="ChEBI" id="CHEBI:57926"/>
        <dbReference type="ChEBI" id="CHEBI:73682"/>
        <dbReference type="EC" id="2.7.7.87"/>
    </reaction>
</comment>
<evidence type="ECO:0000256" key="7">
    <source>
        <dbReference type="ARBA" id="ARBA00022695"/>
    </source>
</evidence>
<dbReference type="GO" id="GO:0008033">
    <property type="term" value="P:tRNA processing"/>
    <property type="evidence" value="ECO:0007669"/>
    <property type="project" value="UniProtKB-KW"/>
</dbReference>
<keyword evidence="5 13" id="KW-0808">Transferase</keyword>
<protein>
    <recommendedName>
        <fullName evidence="10">L-threonylcarbamoyladenylate synthase</fullName>
        <ecNumber evidence="3">2.7.7.87</ecNumber>
    </recommendedName>
    <alternativeName>
        <fullName evidence="10">L-threonylcarbamoyladenylate synthase</fullName>
    </alternativeName>
</protein>
<dbReference type="GO" id="GO:0000049">
    <property type="term" value="F:tRNA binding"/>
    <property type="evidence" value="ECO:0007669"/>
    <property type="project" value="TreeGrafter"/>
</dbReference>
<dbReference type="InterPro" id="IPR050156">
    <property type="entry name" value="TC-AMP_synthase_SUA5"/>
</dbReference>
<dbReference type="GO" id="GO:0005524">
    <property type="term" value="F:ATP binding"/>
    <property type="evidence" value="ECO:0007669"/>
    <property type="project" value="UniProtKB-KW"/>
</dbReference>
<keyword evidence="6" id="KW-0819">tRNA processing</keyword>
<evidence type="ECO:0000256" key="8">
    <source>
        <dbReference type="ARBA" id="ARBA00022741"/>
    </source>
</evidence>
<evidence type="ECO:0000256" key="6">
    <source>
        <dbReference type="ARBA" id="ARBA00022694"/>
    </source>
</evidence>
<comment type="subcellular location">
    <subcellularLocation>
        <location evidence="1">Cytoplasm</location>
    </subcellularLocation>
</comment>
<dbReference type="EMBL" id="CAADRM010000089">
    <property type="protein sequence ID" value="VFU14285.1"/>
    <property type="molecule type" value="Genomic_DNA"/>
</dbReference>
<evidence type="ECO:0000256" key="11">
    <source>
        <dbReference type="ARBA" id="ARBA00048366"/>
    </source>
</evidence>
<evidence type="ECO:0000256" key="1">
    <source>
        <dbReference type="ARBA" id="ARBA00004496"/>
    </source>
</evidence>